<feature type="transmembrane region" description="Helical" evidence="1">
    <location>
        <begin position="471"/>
        <end position="493"/>
    </location>
</feature>
<dbReference type="AlphaFoldDB" id="A0AAE1B7D7"/>
<feature type="chain" id="PRO_5042188386" description="C-type lectin domain-containing protein" evidence="2">
    <location>
        <begin position="25"/>
        <end position="538"/>
    </location>
</feature>
<dbReference type="SUPFAM" id="SSF56436">
    <property type="entry name" value="C-type lectin-like"/>
    <property type="match status" value="2"/>
</dbReference>
<sequence length="538" mass="59658">MKLAQYLIVDLLVVCVTQMCVIDAAQNVNGALSVLSGHTRIGPLQRARTGTGGKITSISQKRIRTAAKTVKTRNGCPKGFASFRDSCFSLHLAPKSWVSARVACRGKVRGGDLASINSKEELDFIQTKFGSGKNKLSWIGLHKGHRGDPYTWANGDKVQYLPWISTYKAQEPAGYVALSLTNLHFLPKPSPNKMLPFLCGARSVFSTTRLAAGGVLDAGKHMTGEYMDTQENPVEILNTCTEGWESFEGKCYKAFDEKMTHSDAAATCKKEGANLLSLHSPRESEFVRTQVMKEKRPGEQYWLGLSNDKNGLHWSDGSPFDYTNWLPGTTIKAQDRNIAQLEANRNFLEKCYKMGVSESMWEEAEDADEICFLVCIKYGGSPPPSTPQTTTTEETTQKIRFKKPYYFNDEVISYNDFARFMRGVKFSPAVVPAFEAPSFPDSLNISDFVSSVQRLAAADSVFDGASDQKPVTVLVVLVGSVVLVVAAFGAISWRRRYGKFPYPWTSSYENNNHQSVRQSLRDPETVSVDQQVIYGAVE</sequence>
<dbReference type="CDD" id="cd00037">
    <property type="entry name" value="CLECT"/>
    <property type="match status" value="2"/>
</dbReference>
<evidence type="ECO:0000313" key="4">
    <source>
        <dbReference type="EMBL" id="KAK3800963.1"/>
    </source>
</evidence>
<dbReference type="Proteomes" id="UP001283361">
    <property type="component" value="Unassembled WGS sequence"/>
</dbReference>
<feature type="domain" description="C-type lectin" evidence="3">
    <location>
        <begin position="247"/>
        <end position="363"/>
    </location>
</feature>
<reference evidence="4" key="1">
    <citation type="journal article" date="2023" name="G3 (Bethesda)">
        <title>A reference genome for the long-term kleptoplast-retaining sea slug Elysia crispata morphotype clarki.</title>
        <authorList>
            <person name="Eastman K.E."/>
            <person name="Pendleton A.L."/>
            <person name="Shaikh M.A."/>
            <person name="Suttiyut T."/>
            <person name="Ogas R."/>
            <person name="Tomko P."/>
            <person name="Gavelis G."/>
            <person name="Widhalm J.R."/>
            <person name="Wisecaver J.H."/>
        </authorList>
    </citation>
    <scope>NUCLEOTIDE SEQUENCE</scope>
    <source>
        <strain evidence="4">ECLA1</strain>
    </source>
</reference>
<feature type="domain" description="C-type lectin" evidence="3">
    <location>
        <begin position="83"/>
        <end position="172"/>
    </location>
</feature>
<evidence type="ECO:0000313" key="5">
    <source>
        <dbReference type="Proteomes" id="UP001283361"/>
    </source>
</evidence>
<proteinExistence type="predicted"/>
<dbReference type="InterPro" id="IPR050111">
    <property type="entry name" value="C-type_lectin/snaclec_domain"/>
</dbReference>
<dbReference type="PROSITE" id="PS50041">
    <property type="entry name" value="C_TYPE_LECTIN_2"/>
    <property type="match status" value="2"/>
</dbReference>
<dbReference type="InterPro" id="IPR016187">
    <property type="entry name" value="CTDL_fold"/>
</dbReference>
<accession>A0AAE1B7D7</accession>
<evidence type="ECO:0000256" key="2">
    <source>
        <dbReference type="SAM" id="SignalP"/>
    </source>
</evidence>
<gene>
    <name evidence="4" type="ORF">RRG08_001211</name>
</gene>
<dbReference type="Gene3D" id="3.10.100.10">
    <property type="entry name" value="Mannose-Binding Protein A, subunit A"/>
    <property type="match status" value="2"/>
</dbReference>
<protein>
    <recommendedName>
        <fullName evidence="3">C-type lectin domain-containing protein</fullName>
    </recommendedName>
</protein>
<dbReference type="InterPro" id="IPR016186">
    <property type="entry name" value="C-type_lectin-like/link_sf"/>
</dbReference>
<dbReference type="PANTHER" id="PTHR22803">
    <property type="entry name" value="MANNOSE, PHOSPHOLIPASE, LECTIN RECEPTOR RELATED"/>
    <property type="match status" value="1"/>
</dbReference>
<keyword evidence="1" id="KW-0472">Membrane</keyword>
<evidence type="ECO:0000256" key="1">
    <source>
        <dbReference type="SAM" id="Phobius"/>
    </source>
</evidence>
<keyword evidence="1" id="KW-0812">Transmembrane</keyword>
<keyword evidence="5" id="KW-1185">Reference proteome</keyword>
<comment type="caution">
    <text evidence="4">The sequence shown here is derived from an EMBL/GenBank/DDBJ whole genome shotgun (WGS) entry which is preliminary data.</text>
</comment>
<dbReference type="EMBL" id="JAWDGP010000384">
    <property type="protein sequence ID" value="KAK3800963.1"/>
    <property type="molecule type" value="Genomic_DNA"/>
</dbReference>
<name>A0AAE1B7D7_9GAST</name>
<dbReference type="SMART" id="SM00034">
    <property type="entry name" value="CLECT"/>
    <property type="match status" value="2"/>
</dbReference>
<dbReference type="InterPro" id="IPR001304">
    <property type="entry name" value="C-type_lectin-like"/>
</dbReference>
<dbReference type="Pfam" id="PF00059">
    <property type="entry name" value="Lectin_C"/>
    <property type="match status" value="2"/>
</dbReference>
<keyword evidence="1" id="KW-1133">Transmembrane helix</keyword>
<organism evidence="4 5">
    <name type="scientific">Elysia crispata</name>
    <name type="common">lettuce slug</name>
    <dbReference type="NCBI Taxonomy" id="231223"/>
    <lineage>
        <taxon>Eukaryota</taxon>
        <taxon>Metazoa</taxon>
        <taxon>Spiralia</taxon>
        <taxon>Lophotrochozoa</taxon>
        <taxon>Mollusca</taxon>
        <taxon>Gastropoda</taxon>
        <taxon>Heterobranchia</taxon>
        <taxon>Euthyneura</taxon>
        <taxon>Panpulmonata</taxon>
        <taxon>Sacoglossa</taxon>
        <taxon>Placobranchoidea</taxon>
        <taxon>Plakobranchidae</taxon>
        <taxon>Elysia</taxon>
    </lineage>
</organism>
<keyword evidence="2" id="KW-0732">Signal</keyword>
<feature type="signal peptide" evidence="2">
    <location>
        <begin position="1"/>
        <end position="24"/>
    </location>
</feature>
<evidence type="ECO:0000259" key="3">
    <source>
        <dbReference type="PROSITE" id="PS50041"/>
    </source>
</evidence>